<organism evidence="1 2">
    <name type="scientific">Agrobacterium salinitolerans</name>
    <dbReference type="NCBI Taxonomy" id="1183413"/>
    <lineage>
        <taxon>Bacteria</taxon>
        <taxon>Pseudomonadati</taxon>
        <taxon>Pseudomonadota</taxon>
        <taxon>Alphaproteobacteria</taxon>
        <taxon>Hyphomicrobiales</taxon>
        <taxon>Rhizobiaceae</taxon>
        <taxon>Rhizobium/Agrobacterium group</taxon>
        <taxon>Agrobacterium</taxon>
    </lineage>
</organism>
<gene>
    <name evidence="1" type="ORF">CFBP5507_05920</name>
</gene>
<evidence type="ECO:0000313" key="1">
    <source>
        <dbReference type="EMBL" id="UYZ08536.1"/>
    </source>
</evidence>
<name>A0A4Z1R4X0_9HYPH</name>
<dbReference type="AlphaFoldDB" id="A0A4Z1R4X0"/>
<reference evidence="1" key="1">
    <citation type="submission" date="2022-10" db="EMBL/GenBank/DDBJ databases">
        <title>Complete genome sequence of Agrobacterium salinitolerans CFBP5507.</title>
        <authorList>
            <person name="Tchabashvili S."/>
            <person name="Yen H.-C."/>
            <person name="Haryono M."/>
            <person name="Lin Y.-C."/>
            <person name="Lai E.-M."/>
            <person name="Kuo C.-H."/>
        </authorList>
    </citation>
    <scope>NUCLEOTIDE SEQUENCE</scope>
    <source>
        <strain evidence="1">CFBP5507</strain>
    </source>
</reference>
<dbReference type="EMBL" id="CP109968">
    <property type="protein sequence ID" value="UYZ08536.1"/>
    <property type="molecule type" value="Genomic_DNA"/>
</dbReference>
<evidence type="ECO:0000313" key="2">
    <source>
        <dbReference type="Proteomes" id="UP000298735"/>
    </source>
</evidence>
<accession>A0A4Z1R4X0</accession>
<dbReference type="OrthoDB" id="8411008at2"/>
<dbReference type="Proteomes" id="UP000298735">
    <property type="component" value="Chromosome Circular"/>
</dbReference>
<sequence length="236" mass="26738">MGVLRSNPLLWAAIALVALYWMASPFIPNPYLSSLFSLLLIISAALTFMQYAWQAVKILVYKDRSRDEYGRGKGSHLAILGIFLFSFGSVFSGFYGLWWNFNGQPIEWIGSAASQFGRGCHVLGFCLMQVSPEITKEGFAFKARWWIIAAGSAILISIGFYFGMQVKTIETTDAIKAWRMQNMDRPACPVDRSIWGSRSRLYHAENSPYRLLLVPSHCFANEREAIEAGFRPQRRN</sequence>
<dbReference type="KEGG" id="asal:CFBP5507_05920"/>
<dbReference type="RefSeq" id="WP_137410318.1">
    <property type="nucleotide sequence ID" value="NZ_CP109968.1"/>
</dbReference>
<proteinExistence type="predicted"/>
<protein>
    <submittedName>
        <fullName evidence="1">Uncharacterized protein</fullName>
    </submittedName>
</protein>